<protein>
    <submittedName>
        <fullName evidence="1">Uncharacterized protein</fullName>
    </submittedName>
</protein>
<sequence>MYGLYTPEALTFNPCTVLETSRFQDFRCQPIHCTSIGDSTTTATWPATLPNPLSSSYPGPVEDSISRTMSHPKFVWNIDGSSNIRLQRAGCGGILRDEEMNCKTLFAERFDEVYTSSVTEVFAFFLAMKITQSMIKEGKLPEQLRLEIRTDFQPLAMFIRGENNFSKPKERDLAEKGYNILSSLTTDWEATQVTRSSNFVADLLAGNAHELGNITYDNLPEIIENEIENEKISDWDESERTYEYMYQKKTELKERLGEPVEMK</sequence>
<comment type="caution">
    <text evidence="1">The sequence shown here is derived from an EMBL/GenBank/DDBJ whole genome shotgun (WGS) entry which is preliminary data.</text>
</comment>
<evidence type="ECO:0000313" key="1">
    <source>
        <dbReference type="EMBL" id="KAI5659981.1"/>
    </source>
</evidence>
<keyword evidence="2" id="KW-1185">Reference proteome</keyword>
<evidence type="ECO:0000313" key="2">
    <source>
        <dbReference type="Proteomes" id="UP001060085"/>
    </source>
</evidence>
<gene>
    <name evidence="1" type="ORF">M9H77_28774</name>
</gene>
<reference evidence="2" key="1">
    <citation type="journal article" date="2023" name="Nat. Plants">
        <title>Single-cell RNA sequencing provides a high-resolution roadmap for understanding the multicellular compartmentation of specialized metabolism.</title>
        <authorList>
            <person name="Sun S."/>
            <person name="Shen X."/>
            <person name="Li Y."/>
            <person name="Li Y."/>
            <person name="Wang S."/>
            <person name="Li R."/>
            <person name="Zhang H."/>
            <person name="Shen G."/>
            <person name="Guo B."/>
            <person name="Wei J."/>
            <person name="Xu J."/>
            <person name="St-Pierre B."/>
            <person name="Chen S."/>
            <person name="Sun C."/>
        </authorList>
    </citation>
    <scope>NUCLEOTIDE SEQUENCE [LARGE SCALE GENOMIC DNA]</scope>
</reference>
<organism evidence="1 2">
    <name type="scientific">Catharanthus roseus</name>
    <name type="common">Madagascar periwinkle</name>
    <name type="synonym">Vinca rosea</name>
    <dbReference type="NCBI Taxonomy" id="4058"/>
    <lineage>
        <taxon>Eukaryota</taxon>
        <taxon>Viridiplantae</taxon>
        <taxon>Streptophyta</taxon>
        <taxon>Embryophyta</taxon>
        <taxon>Tracheophyta</taxon>
        <taxon>Spermatophyta</taxon>
        <taxon>Magnoliopsida</taxon>
        <taxon>eudicotyledons</taxon>
        <taxon>Gunneridae</taxon>
        <taxon>Pentapetalae</taxon>
        <taxon>asterids</taxon>
        <taxon>lamiids</taxon>
        <taxon>Gentianales</taxon>
        <taxon>Apocynaceae</taxon>
        <taxon>Rauvolfioideae</taxon>
        <taxon>Vinceae</taxon>
        <taxon>Catharanthinae</taxon>
        <taxon>Catharanthus</taxon>
    </lineage>
</organism>
<name>A0ACC0AGX5_CATRO</name>
<proteinExistence type="predicted"/>
<dbReference type="EMBL" id="CM044706">
    <property type="protein sequence ID" value="KAI5659981.1"/>
    <property type="molecule type" value="Genomic_DNA"/>
</dbReference>
<dbReference type="Proteomes" id="UP001060085">
    <property type="component" value="Linkage Group LG06"/>
</dbReference>
<accession>A0ACC0AGX5</accession>